<evidence type="ECO:0000256" key="1">
    <source>
        <dbReference type="ARBA" id="ARBA00022519"/>
    </source>
</evidence>
<reference evidence="3 4" key="2">
    <citation type="journal article" date="2018" name="Nature">
        <title>Mutant phenotypes for thousands of bacterial genes of unknown function.</title>
        <authorList>
            <person name="Price M.N."/>
            <person name="Wetmore K.M."/>
            <person name="Waters R.J."/>
            <person name="Callaghan M."/>
            <person name="Ray J."/>
            <person name="Liu H."/>
            <person name="Kuehl J.V."/>
            <person name="Melnyk R.A."/>
            <person name="Lamson J.S."/>
            <person name="Suh Y."/>
            <person name="Carlson H.K."/>
            <person name="Esquivel Z."/>
            <person name="Sadeeshkumar H."/>
            <person name="Chakraborty R."/>
            <person name="Zane G.M."/>
            <person name="Rubin B.E."/>
            <person name="Wall J.D."/>
            <person name="Visel A."/>
            <person name="Bristow J."/>
            <person name="Blow M.J."/>
            <person name="Arkin A.P."/>
            <person name="Deutschbauer A.M."/>
        </authorList>
    </citation>
    <scope>NUCLEOTIDE SEQUENCE [LARGE SCALE GENOMIC DNA]</scope>
    <source>
        <strain evidence="3 4">FW300-N2C3</strain>
    </source>
</reference>
<gene>
    <name evidence="3" type="ORF">AO356_03935</name>
</gene>
<dbReference type="OrthoDB" id="9179784at2"/>
<feature type="domain" description="Glycosyltransferase 2-like" evidence="2">
    <location>
        <begin position="569"/>
        <end position="688"/>
    </location>
</feature>
<dbReference type="SUPFAM" id="SSF53448">
    <property type="entry name" value="Nucleotide-diphospho-sugar transferases"/>
    <property type="match status" value="2"/>
</dbReference>
<organism evidence="3 4">
    <name type="scientific">Pseudomonas fluorescens</name>
    <dbReference type="NCBI Taxonomy" id="294"/>
    <lineage>
        <taxon>Bacteria</taxon>
        <taxon>Pseudomonadati</taxon>
        <taxon>Pseudomonadota</taxon>
        <taxon>Gammaproteobacteria</taxon>
        <taxon>Pseudomonadales</taxon>
        <taxon>Pseudomonadaceae</taxon>
        <taxon>Pseudomonas</taxon>
    </lineage>
</organism>
<reference evidence="4" key="1">
    <citation type="submission" date="2015-09" db="EMBL/GenBank/DDBJ databases">
        <title>Whole genome sequence of Pseudomonas fluorescens FW300-N2C3.</title>
        <authorList>
            <person name="Ray J."/>
            <person name="Melnyk R."/>
            <person name="Deutschbauer A."/>
        </authorList>
    </citation>
    <scope>NUCLEOTIDE SEQUENCE [LARGE SCALE GENOMIC DNA]</scope>
    <source>
        <strain evidence="4">FW300-N2C3</strain>
    </source>
</reference>
<protein>
    <submittedName>
        <fullName evidence="3">Glycosyl transferase family 2</fullName>
    </submittedName>
</protein>
<keyword evidence="1" id="KW-0472">Membrane</keyword>
<dbReference type="InterPro" id="IPR001173">
    <property type="entry name" value="Glyco_trans_2-like"/>
</dbReference>
<evidence type="ECO:0000259" key="2">
    <source>
        <dbReference type="Pfam" id="PF00535"/>
    </source>
</evidence>
<keyword evidence="1" id="KW-1003">Cell membrane</keyword>
<dbReference type="PANTHER" id="PTHR43179">
    <property type="entry name" value="RHAMNOSYLTRANSFERASE WBBL"/>
    <property type="match status" value="1"/>
</dbReference>
<dbReference type="RefSeq" id="WP_060738661.1">
    <property type="nucleotide sequence ID" value="NZ_CP012831.1"/>
</dbReference>
<evidence type="ECO:0000313" key="4">
    <source>
        <dbReference type="Proteomes" id="UP000059425"/>
    </source>
</evidence>
<dbReference type="Gene3D" id="3.90.550.10">
    <property type="entry name" value="Spore Coat Polysaccharide Biosynthesis Protein SpsA, Chain A"/>
    <property type="match status" value="2"/>
</dbReference>
<dbReference type="GO" id="GO:0016740">
    <property type="term" value="F:transferase activity"/>
    <property type="evidence" value="ECO:0007669"/>
    <property type="project" value="UniProtKB-KW"/>
</dbReference>
<keyword evidence="1" id="KW-0997">Cell inner membrane</keyword>
<dbReference type="PANTHER" id="PTHR43179:SF7">
    <property type="entry name" value="RHAMNOSYLTRANSFERASE WBBL"/>
    <property type="match status" value="1"/>
</dbReference>
<sequence length="1168" mass="129759">MITPSVHGKPRHPYYIGAPNYRETSSGVCVLHYLCHVLNLSGYEAYVTPCQVNPKLRTPILTDEVRRHHRSIGLAPIAVYPEVMDGNPVGAPIVARYLLNREGFLTGRAISVQKSDLFFYYTQDFGGDGQSSNLLLLPVIDSELFSPPTEPVQRSGNYLYLHRFDKTKVDYSLLPDDIEVLSMANPKTLAELAQIFRTASTLYSYEISATCTEAMLCGCPVIYMPGGHVKTQPFVEQFGDAGSALYGEVGGLERARATVMQARRRWLDLEKAFWPQLERFIDITQQAAIQHAIDVRVPSVKDWLRNRVLTPIQQQLVDKRRQQLSGQTSLTLLVRDPLGDFNALSDTLESLALWRSRSSISLRMVVLSTSPSPVNLPESLYWLTCVNPGAFELNEILQADDSDWIMLLTAGDEVLPAGTLMLDLELPGADGCRMIYCDGMYRSENGAQAVFRPDINLDYLLSLPLAMASHWLIRRGLALEVGGYDPQVPAALELDLILRLIESGSMNGIAHLSEPLVASNTPHLVDNPDERLALQRHLDNRGYANARVLQEPTRHYHIKYGHDQQPLVSILIPTRDQLPLLQRCVDSLLSKTRYPYFEIILIDNGSETEEALTWLSEMESIGGDKIRVIRFSSAFNFSAMNNLAVSRARGEYLVLLNNDTAIIREDWLDELLNHALRPEVGVVGAKLITPAGTVQHASLITGLRGPAGSPFIDQAANGGGYMQRLLVDQNSSAVSAACLMIRTAIYLEAGGMDDAQFQVTCNDLDLCLKVANLGYLNVWTPHAVLLHEGEATWSSVGKDPLNQQRFAMEQEQALSKWLGVLANDPAYNSNLSLRGSGFELEAINELTWRPLSWRPLPVVLVHPAKSAKAANLRVVEPFTALRDCGKIEGCISSSLLPATTLARYNPDIIVFQHQNDPLRLEQMQRINTLSKAFKVLELDALTPAIPGWATSLQQAASLVDRIIVATPAMAQACAGLHRDIRVLETRLDSRWRNLPNVRQTFDIPRIGCDIDPAQPFVQPLIIELMQALAGQVEWVLWGDVPAYLRPLASEVHDDVHDNPDVMASLNLDIVLAPRGFGQAGEGASSLDHLQYGACGYSVIGSDTADYPGDLDITRVADSREQWLEAIRDHLADRQASRRQAARLREQVLDNWVFDDAYAAQWIKGWMPD</sequence>
<proteinExistence type="predicted"/>
<dbReference type="AlphaFoldDB" id="A0A0N9WTU8"/>
<dbReference type="CDD" id="cd04186">
    <property type="entry name" value="GT_2_like_c"/>
    <property type="match status" value="1"/>
</dbReference>
<dbReference type="Proteomes" id="UP000059425">
    <property type="component" value="Chromosome"/>
</dbReference>
<keyword evidence="3" id="KW-0808">Transferase</keyword>
<dbReference type="InterPro" id="IPR029044">
    <property type="entry name" value="Nucleotide-diphossugar_trans"/>
</dbReference>
<name>A0A0N9WTU8_PSEFL</name>
<dbReference type="EMBL" id="CP012831">
    <property type="protein sequence ID" value="ALI05967.1"/>
    <property type="molecule type" value="Genomic_DNA"/>
</dbReference>
<accession>A0A0N9WTU8</accession>
<evidence type="ECO:0000313" key="3">
    <source>
        <dbReference type="EMBL" id="ALI05967.1"/>
    </source>
</evidence>
<dbReference type="Pfam" id="PF00535">
    <property type="entry name" value="Glycos_transf_2"/>
    <property type="match status" value="1"/>
</dbReference>